<gene>
    <name evidence="3" type="ORF">ZIOFF_032650</name>
</gene>
<evidence type="ECO:0000256" key="1">
    <source>
        <dbReference type="ARBA" id="ARBA00006468"/>
    </source>
</evidence>
<comment type="caution">
    <text evidence="3">The sequence shown here is derived from an EMBL/GenBank/DDBJ whole genome shotgun (WGS) entry which is preliminary data.</text>
</comment>
<dbReference type="Gene3D" id="1.20.58.2220">
    <property type="entry name" value="Formin, FH2 domain"/>
    <property type="match status" value="1"/>
</dbReference>
<dbReference type="SUPFAM" id="SSF101447">
    <property type="entry name" value="Formin homology 2 domain (FH2 domain)"/>
    <property type="match status" value="1"/>
</dbReference>
<name>A0A8J5L5T9_ZINOF</name>
<keyword evidence="4" id="KW-1185">Reference proteome</keyword>
<evidence type="ECO:0000313" key="4">
    <source>
        <dbReference type="Proteomes" id="UP000734854"/>
    </source>
</evidence>
<dbReference type="AlphaFoldDB" id="A0A8J5L5T9"/>
<organism evidence="3 4">
    <name type="scientific">Zingiber officinale</name>
    <name type="common">Ginger</name>
    <name type="synonym">Amomum zingiber</name>
    <dbReference type="NCBI Taxonomy" id="94328"/>
    <lineage>
        <taxon>Eukaryota</taxon>
        <taxon>Viridiplantae</taxon>
        <taxon>Streptophyta</taxon>
        <taxon>Embryophyta</taxon>
        <taxon>Tracheophyta</taxon>
        <taxon>Spermatophyta</taxon>
        <taxon>Magnoliopsida</taxon>
        <taxon>Liliopsida</taxon>
        <taxon>Zingiberales</taxon>
        <taxon>Zingiberaceae</taxon>
        <taxon>Zingiber</taxon>
    </lineage>
</organism>
<dbReference type="InterPro" id="IPR042201">
    <property type="entry name" value="FH2_Formin_sf"/>
</dbReference>
<dbReference type="Proteomes" id="UP000734854">
    <property type="component" value="Unassembled WGS sequence"/>
</dbReference>
<sequence length="261" mass="29862">MDNFLITFHVHNLDKLKDIMKKNFFLGNTLNQGTAKVLAEKATRLLDFHEDLVSLEAASKIPLKSVAKEQQQILKGLEMVEMELIASKHDGPVSETSCKALKEFTVVAAEQSRILDSTIHRSCMPLKRGLFVSTLLNFVLLFRRTHEMDCKQAELEKKKAPKEAEEKSKERCIYIILASEQSENLAQQMPRRLQTGLRLSYTYIMYTVFSSPFLREAVFWNPDRGDSNHPLVHSLPRNFTRRVLGRGDRIASCSQLVQPLN</sequence>
<accession>A0A8J5L5T9</accession>
<dbReference type="PANTHER" id="PTHR45733:SF9">
    <property type="entry name" value="FORMIN-LIKE PROTEIN 12"/>
    <property type="match status" value="1"/>
</dbReference>
<proteinExistence type="inferred from homology"/>
<dbReference type="InterPro" id="IPR051144">
    <property type="entry name" value="Formin_homology_domain"/>
</dbReference>
<dbReference type="InterPro" id="IPR015425">
    <property type="entry name" value="FH2_Formin"/>
</dbReference>
<protein>
    <recommendedName>
        <fullName evidence="2">FH2 domain-containing protein</fullName>
    </recommendedName>
</protein>
<dbReference type="EMBL" id="JACMSC010000009">
    <property type="protein sequence ID" value="KAG6507308.1"/>
    <property type="molecule type" value="Genomic_DNA"/>
</dbReference>
<dbReference type="Pfam" id="PF02181">
    <property type="entry name" value="FH2"/>
    <property type="match status" value="1"/>
</dbReference>
<feature type="domain" description="FH2" evidence="2">
    <location>
        <begin position="8"/>
        <end position="119"/>
    </location>
</feature>
<reference evidence="3 4" key="1">
    <citation type="submission" date="2020-08" db="EMBL/GenBank/DDBJ databases">
        <title>Plant Genome Project.</title>
        <authorList>
            <person name="Zhang R.-G."/>
        </authorList>
    </citation>
    <scope>NUCLEOTIDE SEQUENCE [LARGE SCALE GENOMIC DNA]</scope>
    <source>
        <tissue evidence="3">Rhizome</tissue>
    </source>
</reference>
<evidence type="ECO:0000313" key="3">
    <source>
        <dbReference type="EMBL" id="KAG6507308.1"/>
    </source>
</evidence>
<dbReference type="PANTHER" id="PTHR45733">
    <property type="entry name" value="FORMIN-J"/>
    <property type="match status" value="1"/>
</dbReference>
<evidence type="ECO:0000259" key="2">
    <source>
        <dbReference type="Pfam" id="PF02181"/>
    </source>
</evidence>
<comment type="similarity">
    <text evidence="1">Belongs to the formin-like family. Class-II subfamily.</text>
</comment>